<evidence type="ECO:0000313" key="4">
    <source>
        <dbReference type="Proteomes" id="UP000563151"/>
    </source>
</evidence>
<evidence type="ECO:0000313" key="3">
    <source>
        <dbReference type="EMBL" id="MBC2398164.1"/>
    </source>
</evidence>
<accession>A0A923EAJ5</accession>
<name>A0A923EAJ5_CLOTT</name>
<reference evidence="3 4" key="1">
    <citation type="submission" date="2020-04" db="EMBL/GenBank/DDBJ databases">
        <title>Genomic insights into acetone-butanol-ethanol (ABE) fermentation by sequencing solventogenic clostridia strains.</title>
        <authorList>
            <person name="Brown S."/>
        </authorList>
    </citation>
    <scope>NUCLEOTIDE SEQUENCE [LARGE SCALE GENOMIC DNA]</scope>
    <source>
        <strain evidence="3 4">DJ011</strain>
    </source>
</reference>
<dbReference type="InterPro" id="IPR011990">
    <property type="entry name" value="TPR-like_helical_dom_sf"/>
</dbReference>
<dbReference type="Gene3D" id="1.25.40.10">
    <property type="entry name" value="Tetratricopeptide repeat domain"/>
    <property type="match status" value="1"/>
</dbReference>
<sequence length="236" mass="27046">MNNVNKKILIVVSVVILGIASIVGIYRYKSGKNYENLINSANNHMKDGKYDEAIEVLQESLSYKMDESVKDKIELAKQYKEAKAIYDRGIKFVSEKKYLEAIKEFEKITKEDGKIYSEAISKIKECKKQYEALNTNNKKNTESNKQGNENSGNGVNAKITPDYACELVKKQLKGNNDKMKFNYDHDDVKNGVQYYVIQAFEDLSDHVATSGWYYVDKNTGKVYEWDLSSDLLIPLK</sequence>
<feature type="transmembrane region" description="Helical" evidence="2">
    <location>
        <begin position="7"/>
        <end position="28"/>
    </location>
</feature>
<feature type="region of interest" description="Disordered" evidence="1">
    <location>
        <begin position="135"/>
        <end position="155"/>
    </location>
</feature>
<dbReference type="SUPFAM" id="SSF48452">
    <property type="entry name" value="TPR-like"/>
    <property type="match status" value="1"/>
</dbReference>
<proteinExistence type="predicted"/>
<protein>
    <recommendedName>
        <fullName evidence="5">Tetratricopeptide repeat protein</fullName>
    </recommendedName>
</protein>
<feature type="compositionally biased region" description="Polar residues" evidence="1">
    <location>
        <begin position="143"/>
        <end position="154"/>
    </location>
</feature>
<comment type="caution">
    <text evidence="3">The sequence shown here is derived from an EMBL/GenBank/DDBJ whole genome shotgun (WGS) entry which is preliminary data.</text>
</comment>
<keyword evidence="4" id="KW-1185">Reference proteome</keyword>
<dbReference type="EMBL" id="JAAZWO010000011">
    <property type="protein sequence ID" value="MBC2398164.1"/>
    <property type="molecule type" value="Genomic_DNA"/>
</dbReference>
<keyword evidence="2" id="KW-1133">Transmembrane helix</keyword>
<keyword evidence="2" id="KW-0812">Transmembrane</keyword>
<dbReference type="Proteomes" id="UP000563151">
    <property type="component" value="Unassembled WGS sequence"/>
</dbReference>
<evidence type="ECO:0000256" key="1">
    <source>
        <dbReference type="SAM" id="MobiDB-lite"/>
    </source>
</evidence>
<evidence type="ECO:0008006" key="5">
    <source>
        <dbReference type="Google" id="ProtNLM"/>
    </source>
</evidence>
<evidence type="ECO:0000256" key="2">
    <source>
        <dbReference type="SAM" id="Phobius"/>
    </source>
</evidence>
<keyword evidence="2" id="KW-0472">Membrane</keyword>
<organism evidence="3 4">
    <name type="scientific">Clostridium tetanomorphum</name>
    <dbReference type="NCBI Taxonomy" id="1553"/>
    <lineage>
        <taxon>Bacteria</taxon>
        <taxon>Bacillati</taxon>
        <taxon>Bacillota</taxon>
        <taxon>Clostridia</taxon>
        <taxon>Eubacteriales</taxon>
        <taxon>Clostridiaceae</taxon>
        <taxon>Clostridium</taxon>
    </lineage>
</organism>
<dbReference type="RefSeq" id="WP_051593338.1">
    <property type="nucleotide sequence ID" value="NZ_JAAZWO010000011.1"/>
</dbReference>
<gene>
    <name evidence="3" type="ORF">HGG79_10300</name>
</gene>
<dbReference type="AlphaFoldDB" id="A0A923EAJ5"/>